<evidence type="ECO:0000259" key="8">
    <source>
        <dbReference type="Pfam" id="PF01478"/>
    </source>
</evidence>
<evidence type="ECO:0008006" key="12">
    <source>
        <dbReference type="Google" id="ProtNLM"/>
    </source>
</evidence>
<feature type="transmembrane region" description="Helical" evidence="7">
    <location>
        <begin position="6"/>
        <end position="28"/>
    </location>
</feature>
<feature type="transmembrane region" description="Helical" evidence="7">
    <location>
        <begin position="75"/>
        <end position="94"/>
    </location>
</feature>
<keyword evidence="3" id="KW-1003">Cell membrane</keyword>
<feature type="transmembrane region" description="Helical" evidence="7">
    <location>
        <begin position="109"/>
        <end position="126"/>
    </location>
</feature>
<keyword evidence="6 7" id="KW-0472">Membrane</keyword>
<keyword evidence="4 7" id="KW-0812">Transmembrane</keyword>
<comment type="similarity">
    <text evidence="2">Belongs to the peptidase A24 family.</text>
</comment>
<feature type="domain" description="Prepilin type IV endopeptidase peptidase" evidence="8">
    <location>
        <begin position="113"/>
        <end position="224"/>
    </location>
</feature>
<dbReference type="InterPro" id="IPR050882">
    <property type="entry name" value="Prepilin_peptidase/N-MTase"/>
</dbReference>
<dbReference type="GO" id="GO:0005886">
    <property type="term" value="C:plasma membrane"/>
    <property type="evidence" value="ECO:0007669"/>
    <property type="project" value="UniProtKB-SubCell"/>
</dbReference>
<dbReference type="GO" id="GO:0004190">
    <property type="term" value="F:aspartic-type endopeptidase activity"/>
    <property type="evidence" value="ECO:0007669"/>
    <property type="project" value="InterPro"/>
</dbReference>
<dbReference type="PANTHER" id="PTHR30487">
    <property type="entry name" value="TYPE 4 PREPILIN-LIKE PROTEINS LEADER PEPTIDE-PROCESSING ENZYME"/>
    <property type="match status" value="1"/>
</dbReference>
<reference evidence="10 11" key="1">
    <citation type="journal article" date="2016" name="Nat. Commun.">
        <title>Thousands of microbial genomes shed light on interconnected biogeochemical processes in an aquifer system.</title>
        <authorList>
            <person name="Anantharaman K."/>
            <person name="Brown C.T."/>
            <person name="Hug L.A."/>
            <person name="Sharon I."/>
            <person name="Castelle C.J."/>
            <person name="Probst A.J."/>
            <person name="Thomas B.C."/>
            <person name="Singh A."/>
            <person name="Wilkins M.J."/>
            <person name="Karaoz U."/>
            <person name="Brodie E.L."/>
            <person name="Williams K.H."/>
            <person name="Hubbard S.S."/>
            <person name="Banfield J.F."/>
        </authorList>
    </citation>
    <scope>NUCLEOTIDE SEQUENCE [LARGE SCALE GENOMIC DNA]</scope>
</reference>
<evidence type="ECO:0000313" key="10">
    <source>
        <dbReference type="EMBL" id="OHA59822.1"/>
    </source>
</evidence>
<feature type="transmembrane region" description="Helical" evidence="7">
    <location>
        <begin position="209"/>
        <end position="229"/>
    </location>
</feature>
<dbReference type="AlphaFoldDB" id="A0A1G2QIH1"/>
<proteinExistence type="inferred from homology"/>
<dbReference type="Pfam" id="PF06750">
    <property type="entry name" value="A24_N_bact"/>
    <property type="match status" value="1"/>
</dbReference>
<dbReference type="Proteomes" id="UP000177838">
    <property type="component" value="Unassembled WGS sequence"/>
</dbReference>
<evidence type="ECO:0000259" key="9">
    <source>
        <dbReference type="Pfam" id="PF06750"/>
    </source>
</evidence>
<accession>A0A1G2QIH1</accession>
<feature type="transmembrane region" description="Helical" evidence="7">
    <location>
        <begin position="159"/>
        <end position="180"/>
    </location>
</feature>
<feature type="transmembrane region" description="Helical" evidence="7">
    <location>
        <begin position="135"/>
        <end position="153"/>
    </location>
</feature>
<evidence type="ECO:0000256" key="1">
    <source>
        <dbReference type="ARBA" id="ARBA00004651"/>
    </source>
</evidence>
<dbReference type="InterPro" id="IPR000045">
    <property type="entry name" value="Prepilin_IV_endopep_pep"/>
</dbReference>
<dbReference type="EMBL" id="MHTK01000005">
    <property type="protein sequence ID" value="OHA59822.1"/>
    <property type="molecule type" value="Genomic_DNA"/>
</dbReference>
<evidence type="ECO:0000256" key="6">
    <source>
        <dbReference type="ARBA" id="ARBA00023136"/>
    </source>
</evidence>
<dbReference type="Pfam" id="PF01478">
    <property type="entry name" value="Peptidase_A24"/>
    <property type="match status" value="1"/>
</dbReference>
<evidence type="ECO:0000256" key="2">
    <source>
        <dbReference type="ARBA" id="ARBA00005801"/>
    </source>
</evidence>
<evidence type="ECO:0000313" key="11">
    <source>
        <dbReference type="Proteomes" id="UP000177838"/>
    </source>
</evidence>
<dbReference type="InterPro" id="IPR010627">
    <property type="entry name" value="Prepilin_pept_A24_N"/>
</dbReference>
<evidence type="ECO:0000256" key="4">
    <source>
        <dbReference type="ARBA" id="ARBA00022692"/>
    </source>
</evidence>
<sequence>MIPIIYLVSIGAGLIVGSFLNVVVLRFNTGWTLQGRSRCLSCSHQLSWLELVPVVSFLWQRGHCRHCGSQISSQYITVELVTALVFGFIAWRAVTDIGLEWFELVRTVVWTWAVASTLVVIAAYDLKHKIIPDQLVYLFMALSALSGFVLNFDFGIAEIVWLVHGLYSGGLLFLAFWALWYFSAGRLMGFGDAKLVFGLGLWLGLKDALIGVMLAFILGAVVGLGLIALRRSKNLPKGWRLLSLKSEIPFAPFLVTGAFISFILNLGDVLAG</sequence>
<dbReference type="STRING" id="1802439.A2589_03210"/>
<gene>
    <name evidence="10" type="ORF">A2589_03210</name>
</gene>
<comment type="caution">
    <text evidence="10">The sequence shown here is derived from an EMBL/GenBank/DDBJ whole genome shotgun (WGS) entry which is preliminary data.</text>
</comment>
<organism evidence="10 11">
    <name type="scientific">Candidatus Vogelbacteria bacterium RIFOXYD1_FULL_46_19</name>
    <dbReference type="NCBI Taxonomy" id="1802439"/>
    <lineage>
        <taxon>Bacteria</taxon>
        <taxon>Candidatus Vogeliibacteriota</taxon>
    </lineage>
</organism>
<keyword evidence="5 7" id="KW-1133">Transmembrane helix</keyword>
<comment type="subcellular location">
    <subcellularLocation>
        <location evidence="1">Cell membrane</location>
        <topology evidence="1">Multi-pass membrane protein</topology>
    </subcellularLocation>
</comment>
<dbReference type="PANTHER" id="PTHR30487:SF0">
    <property type="entry name" value="PREPILIN LEADER PEPTIDASE_N-METHYLTRANSFERASE-RELATED"/>
    <property type="match status" value="1"/>
</dbReference>
<protein>
    <recommendedName>
        <fullName evidence="12">Prepilin peptidase</fullName>
    </recommendedName>
</protein>
<name>A0A1G2QIH1_9BACT</name>
<evidence type="ECO:0000256" key="3">
    <source>
        <dbReference type="ARBA" id="ARBA00022475"/>
    </source>
</evidence>
<evidence type="ECO:0000256" key="7">
    <source>
        <dbReference type="SAM" id="Phobius"/>
    </source>
</evidence>
<evidence type="ECO:0000256" key="5">
    <source>
        <dbReference type="ARBA" id="ARBA00022989"/>
    </source>
</evidence>
<dbReference type="Gene3D" id="1.20.120.1220">
    <property type="match status" value="1"/>
</dbReference>
<feature type="domain" description="Prepilin peptidase A24 N-terminal" evidence="9">
    <location>
        <begin position="13"/>
        <end position="92"/>
    </location>
</feature>
<dbReference type="GO" id="GO:0006465">
    <property type="term" value="P:signal peptide processing"/>
    <property type="evidence" value="ECO:0007669"/>
    <property type="project" value="TreeGrafter"/>
</dbReference>
<feature type="transmembrane region" description="Helical" evidence="7">
    <location>
        <begin position="250"/>
        <end position="271"/>
    </location>
</feature>